<proteinExistence type="predicted"/>
<dbReference type="RefSeq" id="WP_092074881.1">
    <property type="nucleotide sequence ID" value="NZ_FNHB01000014.1"/>
</dbReference>
<evidence type="ECO:0000313" key="2">
    <source>
        <dbReference type="EMBL" id="SDN19158.1"/>
    </source>
</evidence>
<accession>A0A1G9ZCN8</accession>
<dbReference type="Proteomes" id="UP000214880">
    <property type="component" value="Unassembled WGS sequence"/>
</dbReference>
<name>A0A1G9ZCN8_9FIRM</name>
<gene>
    <name evidence="2" type="ORF">SAMN04488502_11414</name>
</gene>
<reference evidence="2 3" key="1">
    <citation type="submission" date="2016-10" db="EMBL/GenBank/DDBJ databases">
        <authorList>
            <person name="de Groot N.N."/>
        </authorList>
    </citation>
    <scope>NUCLEOTIDE SEQUENCE [LARGE SCALE GENOMIC DNA]</scope>
    <source>
        <strain evidence="2 3">DSM 1736</strain>
    </source>
</reference>
<sequence>MVCENCGNEFKPGETECSVCHSGKGEVKILTTEEKRNFQGVTIETTGEDQHDQNQRRRHERETGYVKYRVISFGNSGFLTKLLFAGILLFVIFVALPVVVFGAGLVLIIWFILRSINR</sequence>
<keyword evidence="1" id="KW-1133">Transmembrane helix</keyword>
<dbReference type="STRING" id="146817.SAMN04488502_11414"/>
<keyword evidence="1" id="KW-0472">Membrane</keyword>
<evidence type="ECO:0000313" key="3">
    <source>
        <dbReference type="Proteomes" id="UP000214880"/>
    </source>
</evidence>
<protein>
    <recommendedName>
        <fullName evidence="4">Zinc-ribbon domain-containing protein</fullName>
    </recommendedName>
</protein>
<dbReference type="AlphaFoldDB" id="A0A1G9ZCN8"/>
<keyword evidence="1" id="KW-0812">Transmembrane</keyword>
<organism evidence="2 3">
    <name type="scientific">Dendrosporobacter quercicolus</name>
    <dbReference type="NCBI Taxonomy" id="146817"/>
    <lineage>
        <taxon>Bacteria</taxon>
        <taxon>Bacillati</taxon>
        <taxon>Bacillota</taxon>
        <taxon>Negativicutes</taxon>
        <taxon>Selenomonadales</taxon>
        <taxon>Sporomusaceae</taxon>
        <taxon>Dendrosporobacter</taxon>
    </lineage>
</organism>
<evidence type="ECO:0000256" key="1">
    <source>
        <dbReference type="SAM" id="Phobius"/>
    </source>
</evidence>
<dbReference type="EMBL" id="FNHB01000014">
    <property type="protein sequence ID" value="SDN19158.1"/>
    <property type="molecule type" value="Genomic_DNA"/>
</dbReference>
<keyword evidence="3" id="KW-1185">Reference proteome</keyword>
<evidence type="ECO:0008006" key="4">
    <source>
        <dbReference type="Google" id="ProtNLM"/>
    </source>
</evidence>
<feature type="transmembrane region" description="Helical" evidence="1">
    <location>
        <begin position="82"/>
        <end position="113"/>
    </location>
</feature>